<keyword evidence="10 13" id="KW-0408">Iron</keyword>
<protein>
    <submittedName>
        <fullName evidence="14">Cytochrome P450</fullName>
    </submittedName>
</protein>
<dbReference type="GO" id="GO:0005506">
    <property type="term" value="F:iron ion binding"/>
    <property type="evidence" value="ECO:0007669"/>
    <property type="project" value="InterPro"/>
</dbReference>
<reference evidence="14 15" key="1">
    <citation type="journal article" date="2019" name="Nat. Ecol. Evol.">
        <title>Megaphylogeny resolves global patterns of mushroom evolution.</title>
        <authorList>
            <person name="Varga T."/>
            <person name="Krizsan K."/>
            <person name="Foldi C."/>
            <person name="Dima B."/>
            <person name="Sanchez-Garcia M."/>
            <person name="Sanchez-Ramirez S."/>
            <person name="Szollosi G.J."/>
            <person name="Szarkandi J.G."/>
            <person name="Papp V."/>
            <person name="Albert L."/>
            <person name="Andreopoulos W."/>
            <person name="Angelini C."/>
            <person name="Antonin V."/>
            <person name="Barry K.W."/>
            <person name="Bougher N.L."/>
            <person name="Buchanan P."/>
            <person name="Buyck B."/>
            <person name="Bense V."/>
            <person name="Catcheside P."/>
            <person name="Chovatia M."/>
            <person name="Cooper J."/>
            <person name="Damon W."/>
            <person name="Desjardin D."/>
            <person name="Finy P."/>
            <person name="Geml J."/>
            <person name="Haridas S."/>
            <person name="Hughes K."/>
            <person name="Justo A."/>
            <person name="Karasinski D."/>
            <person name="Kautmanova I."/>
            <person name="Kiss B."/>
            <person name="Kocsube S."/>
            <person name="Kotiranta H."/>
            <person name="LaButti K.M."/>
            <person name="Lechner B.E."/>
            <person name="Liimatainen K."/>
            <person name="Lipzen A."/>
            <person name="Lukacs Z."/>
            <person name="Mihaltcheva S."/>
            <person name="Morgado L.N."/>
            <person name="Niskanen T."/>
            <person name="Noordeloos M.E."/>
            <person name="Ohm R.A."/>
            <person name="Ortiz-Santana B."/>
            <person name="Ovrebo C."/>
            <person name="Racz N."/>
            <person name="Riley R."/>
            <person name="Savchenko A."/>
            <person name="Shiryaev A."/>
            <person name="Soop K."/>
            <person name="Spirin V."/>
            <person name="Szebenyi C."/>
            <person name="Tomsovsky M."/>
            <person name="Tulloss R.E."/>
            <person name="Uehling J."/>
            <person name="Grigoriev I.V."/>
            <person name="Vagvolgyi C."/>
            <person name="Papp T."/>
            <person name="Martin F.M."/>
            <person name="Miettinen O."/>
            <person name="Hibbett D.S."/>
            <person name="Nagy L.G."/>
        </authorList>
    </citation>
    <scope>NUCLEOTIDE SEQUENCE [LARGE SCALE GENOMIC DNA]</scope>
    <source>
        <strain evidence="14 15">CBS 962.96</strain>
    </source>
</reference>
<name>A0A4S8MV43_DENBC</name>
<dbReference type="InterPro" id="IPR050121">
    <property type="entry name" value="Cytochrome_P450_monoxygenase"/>
</dbReference>
<keyword evidence="5 13" id="KW-0349">Heme</keyword>
<evidence type="ECO:0000256" key="2">
    <source>
        <dbReference type="ARBA" id="ARBA00004370"/>
    </source>
</evidence>
<dbReference type="Proteomes" id="UP000297245">
    <property type="component" value="Unassembled WGS sequence"/>
</dbReference>
<dbReference type="PRINTS" id="PR00465">
    <property type="entry name" value="EP450IV"/>
</dbReference>
<evidence type="ECO:0000313" key="14">
    <source>
        <dbReference type="EMBL" id="THV07127.1"/>
    </source>
</evidence>
<dbReference type="GO" id="GO:0004497">
    <property type="term" value="F:monooxygenase activity"/>
    <property type="evidence" value="ECO:0007669"/>
    <property type="project" value="UniProtKB-KW"/>
</dbReference>
<dbReference type="Pfam" id="PF00067">
    <property type="entry name" value="p450"/>
    <property type="match status" value="1"/>
</dbReference>
<dbReference type="InterPro" id="IPR001128">
    <property type="entry name" value="Cyt_P450"/>
</dbReference>
<evidence type="ECO:0000256" key="6">
    <source>
        <dbReference type="ARBA" id="ARBA00022692"/>
    </source>
</evidence>
<evidence type="ECO:0000313" key="15">
    <source>
        <dbReference type="Proteomes" id="UP000297245"/>
    </source>
</evidence>
<evidence type="ECO:0000256" key="11">
    <source>
        <dbReference type="ARBA" id="ARBA00023033"/>
    </source>
</evidence>
<evidence type="ECO:0000256" key="1">
    <source>
        <dbReference type="ARBA" id="ARBA00001971"/>
    </source>
</evidence>
<evidence type="ECO:0000256" key="13">
    <source>
        <dbReference type="PIRSR" id="PIRSR602403-1"/>
    </source>
</evidence>
<keyword evidence="7 13" id="KW-0479">Metal-binding</keyword>
<sequence length="542" mass="60811">MENLQSLELLDFRAKWRAIAVSSIIVLFTVFICRKRRIQTKINNIPGPRSKTWAGNYPLLHDTQKGWEFLEHLRVNYGSICRITTPIGCNDMLYVTDPLALYHVVRKDEHLFDDPREIHIMLQMVLGNKGLGATHGAKHLHQRKLLNPIFSSSSLKHTPPIFYNVTNKFIHSIRTLCLTGPTEVIDMSHWGTRVSLELVGQGAVGHSFDSLEIDSVPNLYGEDMKQGFVALSSSSTRLAMKYLLPKIASTKTPALNRALLNLVPSATVGIVKNFIRELEQTSQELFAAKKKELLQGNGYGNDLMTRISASISLTLLFAATDTSSSAILRILFLLAEHPDIQTHVRQEIFEAKSQSGVNNNIPYEKLLSLPWLDAVYRETLRLHPPASYVDRVALEDTVLPLAFPFMGYDGKKINEVNIAKGTALTVSIVGVNRSTAVWGPDALEWKPERWFGELPASVKDFKMPGIYSHMLTFMDGKRHCLGYRYVQMELKILISELLCNFQFSPASTHSKISWPMGLTHSPFIDGKMSMPLIVAPISLPST</sequence>
<dbReference type="GO" id="GO:0020037">
    <property type="term" value="F:heme binding"/>
    <property type="evidence" value="ECO:0007669"/>
    <property type="project" value="InterPro"/>
</dbReference>
<evidence type="ECO:0000256" key="5">
    <source>
        <dbReference type="ARBA" id="ARBA00022617"/>
    </source>
</evidence>
<dbReference type="GO" id="GO:0016705">
    <property type="term" value="F:oxidoreductase activity, acting on paired donors, with incorporation or reduction of molecular oxygen"/>
    <property type="evidence" value="ECO:0007669"/>
    <property type="project" value="InterPro"/>
</dbReference>
<comment type="cofactor">
    <cofactor evidence="1 13">
        <name>heme</name>
        <dbReference type="ChEBI" id="CHEBI:30413"/>
    </cofactor>
</comment>
<organism evidence="14 15">
    <name type="scientific">Dendrothele bispora (strain CBS 962.96)</name>
    <dbReference type="NCBI Taxonomy" id="1314807"/>
    <lineage>
        <taxon>Eukaryota</taxon>
        <taxon>Fungi</taxon>
        <taxon>Dikarya</taxon>
        <taxon>Basidiomycota</taxon>
        <taxon>Agaricomycotina</taxon>
        <taxon>Agaricomycetes</taxon>
        <taxon>Agaricomycetidae</taxon>
        <taxon>Agaricales</taxon>
        <taxon>Agaricales incertae sedis</taxon>
        <taxon>Dendrothele</taxon>
    </lineage>
</organism>
<dbReference type="PANTHER" id="PTHR24305:SF166">
    <property type="entry name" value="CYTOCHROME P450 12A4, MITOCHONDRIAL-RELATED"/>
    <property type="match status" value="1"/>
</dbReference>
<gene>
    <name evidence="14" type="ORF">K435DRAFT_643920</name>
</gene>
<accession>A0A4S8MV43</accession>
<evidence type="ECO:0000256" key="8">
    <source>
        <dbReference type="ARBA" id="ARBA00022989"/>
    </source>
</evidence>
<dbReference type="Gene3D" id="1.10.630.10">
    <property type="entry name" value="Cytochrome P450"/>
    <property type="match status" value="1"/>
</dbReference>
<keyword evidence="12" id="KW-0472">Membrane</keyword>
<keyword evidence="11" id="KW-0503">Monooxygenase</keyword>
<dbReference type="PANTHER" id="PTHR24305">
    <property type="entry name" value="CYTOCHROME P450"/>
    <property type="match status" value="1"/>
</dbReference>
<comment type="pathway">
    <text evidence="3">Secondary metabolite biosynthesis; terpenoid biosynthesis.</text>
</comment>
<proteinExistence type="inferred from homology"/>
<evidence type="ECO:0000256" key="4">
    <source>
        <dbReference type="ARBA" id="ARBA00010617"/>
    </source>
</evidence>
<keyword evidence="9" id="KW-0560">Oxidoreductase</keyword>
<dbReference type="InterPro" id="IPR002403">
    <property type="entry name" value="Cyt_P450_E_grp-IV"/>
</dbReference>
<dbReference type="GO" id="GO:0016020">
    <property type="term" value="C:membrane"/>
    <property type="evidence" value="ECO:0007669"/>
    <property type="project" value="UniProtKB-SubCell"/>
</dbReference>
<comment type="subcellular location">
    <subcellularLocation>
        <location evidence="2">Membrane</location>
    </subcellularLocation>
</comment>
<evidence type="ECO:0000256" key="12">
    <source>
        <dbReference type="ARBA" id="ARBA00023136"/>
    </source>
</evidence>
<comment type="similarity">
    <text evidence="4">Belongs to the cytochrome P450 family.</text>
</comment>
<dbReference type="EMBL" id="ML179039">
    <property type="protein sequence ID" value="THV07127.1"/>
    <property type="molecule type" value="Genomic_DNA"/>
</dbReference>
<feature type="binding site" description="axial binding residue" evidence="13">
    <location>
        <position position="480"/>
    </location>
    <ligand>
        <name>heme</name>
        <dbReference type="ChEBI" id="CHEBI:30413"/>
    </ligand>
    <ligandPart>
        <name>Fe</name>
        <dbReference type="ChEBI" id="CHEBI:18248"/>
    </ligandPart>
</feature>
<dbReference type="OrthoDB" id="1470350at2759"/>
<keyword evidence="6" id="KW-0812">Transmembrane</keyword>
<keyword evidence="8" id="KW-1133">Transmembrane helix</keyword>
<dbReference type="AlphaFoldDB" id="A0A4S8MV43"/>
<evidence type="ECO:0000256" key="7">
    <source>
        <dbReference type="ARBA" id="ARBA00022723"/>
    </source>
</evidence>
<evidence type="ECO:0000256" key="3">
    <source>
        <dbReference type="ARBA" id="ARBA00004721"/>
    </source>
</evidence>
<dbReference type="SUPFAM" id="SSF48264">
    <property type="entry name" value="Cytochrome P450"/>
    <property type="match status" value="1"/>
</dbReference>
<keyword evidence="15" id="KW-1185">Reference proteome</keyword>
<evidence type="ECO:0000256" key="10">
    <source>
        <dbReference type="ARBA" id="ARBA00023004"/>
    </source>
</evidence>
<evidence type="ECO:0000256" key="9">
    <source>
        <dbReference type="ARBA" id="ARBA00023002"/>
    </source>
</evidence>
<dbReference type="InterPro" id="IPR036396">
    <property type="entry name" value="Cyt_P450_sf"/>
</dbReference>
<dbReference type="PRINTS" id="PR00385">
    <property type="entry name" value="P450"/>
</dbReference>